<sequence length="690" mass="73938">MRRFREGVRGVGEFCVLWFSAALTLALLAAALPGFQLQSSDETGISELLGRAVLLAWAFGILNALLWPLLVQALLRVSALLVLVALFVVNGSLMLLALRVVPEARVTYLPDALLISLVLSTVTSLVSGAMAARTDDSYQLMLVRRSRRRIRRSGATVEHSTPGLLCLQLDGLGHEVLRRAVVRGDVPNLARLLRCGSHRLQCWHTDWSSQTGASQLGILHGDNTEVPAFRWYEKDTGRVLVMSSPSDTHEVEERMAQRHGLLADDGASHGNLFTGGAEHSTLVVSTFRHSRGVRGRAGYGSYFVDPSNTVRTSLRLVAEVVREVVQGLRQRRLDIRPRVRRGGTYPFVRAFATVVETDVVVAAVAGALLEGRSIIYADLVGYDEVAHHSGVERPETMAVLRRLDAEIGLLVKVAARAARRYELVVLSDHGQSQGKPFRARYGSSLEDLVRRGCALDGSGRPTRRPRTEGRGAEARAASTRAVRPPAPPVVAEHEPVVLCSGNLGLVSFPDLPGRATLEAIDALHPGLVEDLLAHEGIGFVLVAREHGGSVVIGRSGSVVLATGAVHGTDPLAPFGPGALEVVRRTDAFPHVADLMVNSAYFPDTDEVSAFEEQVGSHGGLGGQQSVAFLLHPAHLPPPAAHLQGAVAVHDVLRGWQDHLQHPAPDSVPAPESTAAAVAPAASRPTADQPG</sequence>
<feature type="compositionally biased region" description="Low complexity" evidence="1">
    <location>
        <begin position="474"/>
        <end position="483"/>
    </location>
</feature>
<protein>
    <submittedName>
        <fullName evidence="3">Phage holin family protein</fullName>
    </submittedName>
</protein>
<feature type="transmembrane region" description="Helical" evidence="2">
    <location>
        <begin position="52"/>
        <end position="70"/>
    </location>
</feature>
<feature type="region of interest" description="Disordered" evidence="1">
    <location>
        <begin position="455"/>
        <end position="487"/>
    </location>
</feature>
<evidence type="ECO:0000256" key="1">
    <source>
        <dbReference type="SAM" id="MobiDB-lite"/>
    </source>
</evidence>
<dbReference type="InterPro" id="IPR002591">
    <property type="entry name" value="Phosphodiest/P_Trfase"/>
</dbReference>
<dbReference type="RefSeq" id="WP_265384446.1">
    <property type="nucleotide sequence ID" value="NZ_CP110615.1"/>
</dbReference>
<keyword evidence="4" id="KW-1185">Reference proteome</keyword>
<dbReference type="EMBL" id="CP110615">
    <property type="protein sequence ID" value="UZJ26342.1"/>
    <property type="molecule type" value="Genomic_DNA"/>
</dbReference>
<gene>
    <name evidence="3" type="ORF">RHODO2019_08060</name>
</gene>
<feature type="compositionally biased region" description="Low complexity" evidence="1">
    <location>
        <begin position="668"/>
        <end position="690"/>
    </location>
</feature>
<feature type="region of interest" description="Disordered" evidence="1">
    <location>
        <begin position="658"/>
        <end position="690"/>
    </location>
</feature>
<evidence type="ECO:0000313" key="4">
    <source>
        <dbReference type="Proteomes" id="UP001164965"/>
    </source>
</evidence>
<dbReference type="Pfam" id="PF01663">
    <property type="entry name" value="Phosphodiest"/>
    <property type="match status" value="1"/>
</dbReference>
<feature type="transmembrane region" description="Helical" evidence="2">
    <location>
        <begin position="12"/>
        <end position="32"/>
    </location>
</feature>
<keyword evidence="2" id="KW-0472">Membrane</keyword>
<dbReference type="InterPro" id="IPR007165">
    <property type="entry name" value="Phage_holin_4_2"/>
</dbReference>
<dbReference type="Proteomes" id="UP001164965">
    <property type="component" value="Chromosome"/>
</dbReference>
<evidence type="ECO:0000313" key="3">
    <source>
        <dbReference type="EMBL" id="UZJ26342.1"/>
    </source>
</evidence>
<keyword evidence="2" id="KW-1133">Transmembrane helix</keyword>
<proteinExistence type="predicted"/>
<dbReference type="Pfam" id="PF04020">
    <property type="entry name" value="Phage_holin_4_2"/>
    <property type="match status" value="1"/>
</dbReference>
<feature type="transmembrane region" description="Helical" evidence="2">
    <location>
        <begin position="112"/>
        <end position="132"/>
    </location>
</feature>
<name>A0ABY6P3W5_9NOCA</name>
<dbReference type="SUPFAM" id="SSF53649">
    <property type="entry name" value="Alkaline phosphatase-like"/>
    <property type="match status" value="1"/>
</dbReference>
<dbReference type="InterPro" id="IPR017850">
    <property type="entry name" value="Alkaline_phosphatase_core_sf"/>
</dbReference>
<evidence type="ECO:0000256" key="2">
    <source>
        <dbReference type="SAM" id="Phobius"/>
    </source>
</evidence>
<dbReference type="Gene3D" id="3.40.720.10">
    <property type="entry name" value="Alkaline Phosphatase, subunit A"/>
    <property type="match status" value="1"/>
</dbReference>
<keyword evidence="2" id="KW-0812">Transmembrane</keyword>
<reference evidence="3" key="1">
    <citation type="submission" date="2022-10" db="EMBL/GenBank/DDBJ databases">
        <title>Rhodococcus sp.75.</title>
        <authorList>
            <person name="Sun M."/>
        </authorList>
    </citation>
    <scope>NUCLEOTIDE SEQUENCE</scope>
    <source>
        <strain evidence="3">75</strain>
    </source>
</reference>
<organism evidence="3 4">
    <name type="scientific">Rhodococcus antarcticus</name>
    <dbReference type="NCBI Taxonomy" id="2987751"/>
    <lineage>
        <taxon>Bacteria</taxon>
        <taxon>Bacillati</taxon>
        <taxon>Actinomycetota</taxon>
        <taxon>Actinomycetes</taxon>
        <taxon>Mycobacteriales</taxon>
        <taxon>Nocardiaceae</taxon>
        <taxon>Rhodococcus</taxon>
    </lineage>
</organism>
<accession>A0ABY6P3W5</accession>
<feature type="transmembrane region" description="Helical" evidence="2">
    <location>
        <begin position="77"/>
        <end position="100"/>
    </location>
</feature>